<name>A0A0H5RMV3_9MYCO</name>
<evidence type="ECO:0000313" key="5">
    <source>
        <dbReference type="Proteomes" id="UP000199147"/>
    </source>
</evidence>
<feature type="domain" description="Mammalian cell entry C-terminal" evidence="3">
    <location>
        <begin position="121"/>
        <end position="288"/>
    </location>
</feature>
<dbReference type="InterPro" id="IPR024516">
    <property type="entry name" value="Mce_C"/>
</dbReference>
<dbReference type="Proteomes" id="UP000199147">
    <property type="component" value="Unassembled WGS sequence"/>
</dbReference>
<evidence type="ECO:0000313" key="4">
    <source>
        <dbReference type="EMBL" id="CRZ15106.1"/>
    </source>
</evidence>
<dbReference type="Pfam" id="PF02470">
    <property type="entry name" value="MlaD"/>
    <property type="match status" value="1"/>
</dbReference>
<dbReference type="InterPro" id="IPR005693">
    <property type="entry name" value="Mce"/>
</dbReference>
<proteinExistence type="predicted"/>
<dbReference type="EMBL" id="CWKH01000001">
    <property type="protein sequence ID" value="CRZ15106.1"/>
    <property type="molecule type" value="Genomic_DNA"/>
</dbReference>
<dbReference type="OrthoDB" id="4741753at2"/>
<organism evidence="4 5">
    <name type="scientific">Mycolicibacterium neworleansense</name>
    <dbReference type="NCBI Taxonomy" id="146018"/>
    <lineage>
        <taxon>Bacteria</taxon>
        <taxon>Bacillati</taxon>
        <taxon>Actinomycetota</taxon>
        <taxon>Actinomycetes</taxon>
        <taxon>Mycobacteriales</taxon>
        <taxon>Mycobacteriaceae</taxon>
        <taxon>Mycolicibacterium</taxon>
    </lineage>
</organism>
<sequence>MLTRFIRTQLVIFTVASMIGIAAMAFSYIQVPTLLGIGRITVTLNLPGAGGLYRFGNVTYRGSQVGKVTAIEPTAQGAKATLSLQSSPKIPADLQAQVRSVSAIGEQYVELRPRTDAAPYLHDGSVISAHDTTIPQQVGPMLDQLSALLASVPKDSLSQLLNETSQGLGDAGYDLGSLLDSSAHVAGELTPTAERTRRLVEDSEPLLDSQAQTSEAIRVWARSLAGVTTQLTTNDPEIRGLLQRGPGAFQEATRLLEQVKPTLPILLANLTSIGQVGVTYHPALEQILVLLPPLTSMFIGAGPNNNYVGKGLGDFRLTVADPSPCTVGYLPPNQWRAPDDTSPAETPDGLYCKLPQDAPIAVRGARNYPCMGHPGKRAPTVEECDSDRPFEPLAQRQHALGPHPFDPNLISQGIPPDWRVGQNDHIYGPPEGTPAAPGQQPPGVSLPAPPDAPPTSAPAPSVSEEPPPVQPSVPPDAPAAQPQASGPLQPYGFGADQPVTIARYDPGTGKYLAPNGQVYEQRTLSTDGQTQTWKQLIMPG</sequence>
<keyword evidence="5" id="KW-1185">Reference proteome</keyword>
<feature type="compositionally biased region" description="Low complexity" evidence="1">
    <location>
        <begin position="428"/>
        <end position="446"/>
    </location>
</feature>
<protein>
    <submittedName>
        <fullName evidence="4">MCE-family protein</fullName>
    </submittedName>
</protein>
<dbReference type="STRING" id="146018.BN2156_01964"/>
<dbReference type="AlphaFoldDB" id="A0A0H5RMV3"/>
<feature type="compositionally biased region" description="Low complexity" evidence="1">
    <location>
        <begin position="478"/>
        <end position="490"/>
    </location>
</feature>
<dbReference type="Pfam" id="PF11887">
    <property type="entry name" value="Mce4_CUP1"/>
    <property type="match status" value="1"/>
</dbReference>
<evidence type="ECO:0000259" key="3">
    <source>
        <dbReference type="Pfam" id="PF11887"/>
    </source>
</evidence>
<dbReference type="PANTHER" id="PTHR33371:SF16">
    <property type="entry name" value="MCE-FAMILY PROTEIN MCE3F"/>
    <property type="match status" value="1"/>
</dbReference>
<dbReference type="RefSeq" id="WP_090512884.1">
    <property type="nucleotide sequence ID" value="NZ_CWKH01000001.1"/>
</dbReference>
<feature type="domain" description="Mce/MlaD" evidence="2">
    <location>
        <begin position="40"/>
        <end position="113"/>
    </location>
</feature>
<gene>
    <name evidence="4" type="ORF">BN2156_01964</name>
</gene>
<evidence type="ECO:0000256" key="1">
    <source>
        <dbReference type="SAM" id="MobiDB-lite"/>
    </source>
</evidence>
<dbReference type="NCBIfam" id="TIGR00996">
    <property type="entry name" value="Mtu_fam_mce"/>
    <property type="match status" value="1"/>
</dbReference>
<accession>A0A0H5RMV3</accession>
<feature type="region of interest" description="Disordered" evidence="1">
    <location>
        <begin position="398"/>
        <end position="508"/>
    </location>
</feature>
<dbReference type="GO" id="GO:0005576">
    <property type="term" value="C:extracellular region"/>
    <property type="evidence" value="ECO:0007669"/>
    <property type="project" value="TreeGrafter"/>
</dbReference>
<feature type="compositionally biased region" description="Pro residues" evidence="1">
    <location>
        <begin position="465"/>
        <end position="477"/>
    </location>
</feature>
<feature type="compositionally biased region" description="Pro residues" evidence="1">
    <location>
        <begin position="447"/>
        <end position="457"/>
    </location>
</feature>
<reference evidence="5" key="1">
    <citation type="submission" date="2015-07" db="EMBL/GenBank/DDBJ databases">
        <authorList>
            <person name="Urmite Genomes"/>
        </authorList>
    </citation>
    <scope>NUCLEOTIDE SEQUENCE [LARGE SCALE GENOMIC DNA]</scope>
    <source>
        <strain evidence="5">type strain: ATCC 49404</strain>
    </source>
</reference>
<dbReference type="InterPro" id="IPR052336">
    <property type="entry name" value="MlaD_Phospholipid_Transporter"/>
</dbReference>
<dbReference type="PANTHER" id="PTHR33371">
    <property type="entry name" value="INTERMEMBRANE PHOSPHOLIPID TRANSPORT SYSTEM BINDING PROTEIN MLAD-RELATED"/>
    <property type="match status" value="1"/>
</dbReference>
<dbReference type="InterPro" id="IPR003399">
    <property type="entry name" value="Mce/MlaD"/>
</dbReference>
<evidence type="ECO:0000259" key="2">
    <source>
        <dbReference type="Pfam" id="PF02470"/>
    </source>
</evidence>